<dbReference type="EMBL" id="RKLV01000010">
    <property type="protein sequence ID" value="MCX2819643.1"/>
    <property type="molecule type" value="Genomic_DNA"/>
</dbReference>
<evidence type="ECO:0000313" key="2">
    <source>
        <dbReference type="EMBL" id="MCX2819643.1"/>
    </source>
</evidence>
<dbReference type="InterPro" id="IPR008914">
    <property type="entry name" value="PEBP"/>
</dbReference>
<dbReference type="Pfam" id="PF01161">
    <property type="entry name" value="PBP"/>
    <property type="match status" value="1"/>
</dbReference>
<reference evidence="2" key="1">
    <citation type="submission" date="2022-09" db="EMBL/GenBank/DDBJ databases">
        <title>Haloadaptaus new haloarchaeum isolated from saline soil.</title>
        <authorList>
            <person name="Duran-Viseras A."/>
            <person name="Sanchez-Porro C."/>
            <person name="Ventosa A."/>
        </authorList>
    </citation>
    <scope>NUCLEOTIDE SEQUENCE</scope>
    <source>
        <strain evidence="2">F3-133</strain>
    </source>
</reference>
<name>A0A9Q4C5I3_9EURY</name>
<organism evidence="2 3">
    <name type="scientific">Halorutilus salinus</name>
    <dbReference type="NCBI Taxonomy" id="2487751"/>
    <lineage>
        <taxon>Archaea</taxon>
        <taxon>Methanobacteriati</taxon>
        <taxon>Methanobacteriota</taxon>
        <taxon>Stenosarchaea group</taxon>
        <taxon>Halobacteria</taxon>
        <taxon>Halorutilales</taxon>
        <taxon>Halorutilaceae</taxon>
        <taxon>Halorutilus</taxon>
    </lineage>
</organism>
<dbReference type="InterPro" id="IPR005247">
    <property type="entry name" value="YbhB_YbcL/LppC-like"/>
</dbReference>
<dbReference type="Gene3D" id="3.90.280.10">
    <property type="entry name" value="PEBP-like"/>
    <property type="match status" value="1"/>
</dbReference>
<gene>
    <name evidence="2" type="ORF">EGH25_09810</name>
</gene>
<dbReference type="AlphaFoldDB" id="A0A9Q4C5I3"/>
<keyword evidence="3" id="KW-1185">Reference proteome</keyword>
<evidence type="ECO:0000256" key="1">
    <source>
        <dbReference type="SAM" id="MobiDB-lite"/>
    </source>
</evidence>
<dbReference type="SUPFAM" id="SSF49777">
    <property type="entry name" value="PEBP-like"/>
    <property type="match status" value="1"/>
</dbReference>
<dbReference type="CDD" id="cd00865">
    <property type="entry name" value="PEBP_bact_arch"/>
    <property type="match status" value="1"/>
</dbReference>
<feature type="region of interest" description="Disordered" evidence="1">
    <location>
        <begin position="1"/>
        <end position="46"/>
    </location>
</feature>
<dbReference type="Proteomes" id="UP001149411">
    <property type="component" value="Unassembled WGS sequence"/>
</dbReference>
<evidence type="ECO:0000313" key="3">
    <source>
        <dbReference type="Proteomes" id="UP001149411"/>
    </source>
</evidence>
<comment type="caution">
    <text evidence="2">The sequence shown here is derived from an EMBL/GenBank/DDBJ whole genome shotgun (WGS) entry which is preliminary data.</text>
</comment>
<dbReference type="InterPro" id="IPR036610">
    <property type="entry name" value="PEBP-like_sf"/>
</dbReference>
<dbReference type="PANTHER" id="PTHR30289">
    <property type="entry name" value="UNCHARACTERIZED PROTEIN YBCL-RELATED"/>
    <property type="match status" value="1"/>
</dbReference>
<sequence>MGTVLNGEVEQKGELSLSSPDTGDGGRLPDSTGKANGNLSPRLEVDGVPDDAESLVLVLDDPDAEPVAGHTWDHWLVWGIDADVNALPEGWEGEGATVGYNDYLEHGYGGPAPPEGEHRYRFKLLALDSSLGAPGYTRKTRLGSVIAMNADVLASTQIDTTYDAEQGTVF</sequence>
<accession>A0A9Q4C5I3</accession>
<dbReference type="RefSeq" id="WP_266088086.1">
    <property type="nucleotide sequence ID" value="NZ_RKLV01000010.1"/>
</dbReference>
<protein>
    <submittedName>
        <fullName evidence="2">YbhB/YbcL family Raf kinase inhibitor-like protein</fullName>
    </submittedName>
</protein>
<dbReference type="NCBIfam" id="TIGR00481">
    <property type="entry name" value="YbhB/YbcL family Raf kinase inhibitor-like protein"/>
    <property type="match status" value="1"/>
</dbReference>
<proteinExistence type="predicted"/>
<dbReference type="PANTHER" id="PTHR30289:SF1">
    <property type="entry name" value="PEBP (PHOSPHATIDYLETHANOLAMINE-BINDING PROTEIN) FAMILY PROTEIN"/>
    <property type="match status" value="1"/>
</dbReference>